<dbReference type="AlphaFoldDB" id="A0A6M3J237"/>
<dbReference type="EMBL" id="MT141506">
    <property type="protein sequence ID" value="QJA63820.1"/>
    <property type="molecule type" value="Genomic_DNA"/>
</dbReference>
<dbReference type="EMBL" id="MT142095">
    <property type="protein sequence ID" value="QJA74400.1"/>
    <property type="molecule type" value="Genomic_DNA"/>
</dbReference>
<proteinExistence type="predicted"/>
<gene>
    <name evidence="2" type="ORF">MM415A02022_0004</name>
    <name evidence="1" type="ORF">MM415B00576_0040</name>
    <name evidence="3" type="ORF">TM448B02410_0003</name>
</gene>
<protein>
    <submittedName>
        <fullName evidence="1">Uncharacterized protein</fullName>
    </submittedName>
</protein>
<sequence length="990" mass="97525">MTRINNALIMGALKFGGKAREEVVVYNSSGGDLVAGDVVVLDTTNSTATLTAVTTTTTQDDLTVFGMLLEAISSANYGRCLVKGLTNLLKVDGTTDIAVGNHISTFTTAGIAAKATANKGGAFAIALEAYATNDSSGVIDAYLTGSAGRFDGAAASSLDDAYNGGAAITVDAAAVTLTGSHASNNTLAVTATGGTGNCIDITQAGTGYDIQGTGDTWEISKAGAIDAASLTLAGDITMIGATGTHDIVLADSVADALSIKRNTTDMIVFDSSTPRVTITPATTITGALTLSGGAAITGNSSVTGTFGVTGNTTLTGTLSVTGDVDWGGSLTTDELILDTDGVQPAGTLAWVVSDNSGDLTINALSTKSVLISIAKNDEYTFNATALQMGSANNLQFMGNNGILDSGGNELIQFTATGSAVNYLQVINAAAADPITLQCLGTADRGFVFEAVDGEEMLELGAVTDAIDYIKIISAAGGTNAPTIQSAGDTANLGIDFENSEGEEMLQLVSAATSVNHVVITSVAGATTHPIISCSTEDVGIMFTDGSGTKEEILNLEAVASATVYLQISSATTGAPPVISSAGEENIGIDFENSEGEEMLQLVSAATSVNHVVITSVAGATNPPIISSNVADYGILFTDGSGTKEEILLLAGAADAITYLKIISAATATAPVIQTAGEADIGLDFETSEGEEMLQLAAVANAVENVKITSAIAAGGPIIASVTSATNAGLRIDTAGTGNIILMVGGDEILAISDLAITLAAATDTAGHALYMQTEDGGVDGGAGTGRAGGALEVRTGDGSASTTAAQVGGAGGAMTLVTGAGLTGNTTGNGGVGGAFAITAGAGGDSGAGAGVGGTGGSITLTAGAGGGAGGGTAGAPGRVSIGAGTFTVKVQTIDMANAAVSLTMVPGTPTGTLLAGNILYADANSGDTENLLLPHEADCTGMLLTIINTGGETINLQNDAGGALLTIATAETGVIACDGTTWRGYVGVV</sequence>
<evidence type="ECO:0000313" key="3">
    <source>
        <dbReference type="EMBL" id="QJI01253.1"/>
    </source>
</evidence>
<name>A0A6M3J237_9ZZZZ</name>
<dbReference type="EMBL" id="MT144910">
    <property type="protein sequence ID" value="QJI01253.1"/>
    <property type="molecule type" value="Genomic_DNA"/>
</dbReference>
<evidence type="ECO:0000313" key="2">
    <source>
        <dbReference type="EMBL" id="QJA74400.1"/>
    </source>
</evidence>
<accession>A0A6M3J237</accession>
<organism evidence="1">
    <name type="scientific">viral metagenome</name>
    <dbReference type="NCBI Taxonomy" id="1070528"/>
    <lineage>
        <taxon>unclassified sequences</taxon>
        <taxon>metagenomes</taxon>
        <taxon>organismal metagenomes</taxon>
    </lineage>
</organism>
<reference evidence="1" key="1">
    <citation type="submission" date="2020-03" db="EMBL/GenBank/DDBJ databases">
        <title>The deep terrestrial virosphere.</title>
        <authorList>
            <person name="Holmfeldt K."/>
            <person name="Nilsson E."/>
            <person name="Simone D."/>
            <person name="Lopez-Fernandez M."/>
            <person name="Wu X."/>
            <person name="de Brujin I."/>
            <person name="Lundin D."/>
            <person name="Andersson A."/>
            <person name="Bertilsson S."/>
            <person name="Dopson M."/>
        </authorList>
    </citation>
    <scope>NUCLEOTIDE SEQUENCE</scope>
    <source>
        <strain evidence="2">MM415A02022</strain>
        <strain evidence="1">MM415B00576</strain>
        <strain evidence="3">TM448B02410</strain>
    </source>
</reference>
<evidence type="ECO:0000313" key="1">
    <source>
        <dbReference type="EMBL" id="QJA63820.1"/>
    </source>
</evidence>